<feature type="chain" id="PRO_5001957283" evidence="1">
    <location>
        <begin position="29"/>
        <end position="730"/>
    </location>
</feature>
<dbReference type="AlphaFoldDB" id="A0A099KQX0"/>
<sequence precursor="true">MSQKIFTKTRIATSLSLILGATALPVLSAEEASLKDNDDIEVIAVTGIRGSLTKSMDIKRTSKGVVDAISAEDMGKFPDTNLAESLQRISGVSIDRENGEGSKVTVRGFGPDYNLVTLNGRQMPSSSIDSTKASDSRSFDFGNIASEGISSVEVYKTGRAAIATGGIGSTINLVTLKPLNLGGQQASIGVKGVHDTSSQDGDSLTPELSGLYSNTYADGKFGVALTGSYQNRQSGLARAGVDNGWRPQTGGVGGWGAVGDGPEHINAPADGVIYAVPQNALYGFSETERTRTNGQLTLQYRPVDNLTATFDYTYSKNEVEVNQNIHSVWMNFGHNASEWTDPNSSNVAAPIFISENNTGVSNDSPPFGLNENDLNHADLVSQVEQSASVSENQSVGLNLEYLVNDNLSFSFDYHNSSAESKPDSIYGNSNTIQMATNIRGETAIDFSSKFPVVSVKFPSELNAADYANADYPNPNNSLSGTSGLTPDGVRTTGTSFRNSYMKSEIEQVQFDGSYTFDAGVVESIDFGIGHNKVENRNAFAIAERATWGGVGDYDDVPNDMLLASQSTMVDRFDNLPGDKSNMINAFWDVDFQTMADIVGSNYGVPLNADGSPADPAWPCGTTVCAPSTYATDRRTVEETTSAFVQANLTFEVAEMPLNVTVGVRYEKTDVTATTLLPDIEAIGWISDNEFDIQRGDAIFYEGTGDYDYFLPSMMQFSMREQGITITFCQV</sequence>
<comment type="caution">
    <text evidence="3">The sequence shown here is derived from an EMBL/GenBank/DDBJ whole genome shotgun (WGS) entry which is preliminary data.</text>
</comment>
<evidence type="ECO:0000313" key="3">
    <source>
        <dbReference type="EMBL" id="KGJ93119.1"/>
    </source>
</evidence>
<dbReference type="Proteomes" id="UP000029843">
    <property type="component" value="Unassembled WGS sequence"/>
</dbReference>
<dbReference type="InterPro" id="IPR010104">
    <property type="entry name" value="TonB_rcpt_bac"/>
</dbReference>
<dbReference type="Gene3D" id="2.170.130.10">
    <property type="entry name" value="TonB-dependent receptor, plug domain"/>
    <property type="match status" value="1"/>
</dbReference>
<dbReference type="PATRIC" id="fig|28229.4.peg.1617"/>
<evidence type="ECO:0000259" key="2">
    <source>
        <dbReference type="Pfam" id="PF07715"/>
    </source>
</evidence>
<protein>
    <submittedName>
        <fullName evidence="3">TonB-dependent receptor</fullName>
    </submittedName>
</protein>
<dbReference type="PANTHER" id="PTHR40980">
    <property type="entry name" value="PLUG DOMAIN-CONTAINING PROTEIN"/>
    <property type="match status" value="1"/>
</dbReference>
<dbReference type="EMBL" id="JQED01000015">
    <property type="protein sequence ID" value="KGJ93119.1"/>
    <property type="molecule type" value="Genomic_DNA"/>
</dbReference>
<dbReference type="RefSeq" id="WP_223303575.1">
    <property type="nucleotide sequence ID" value="NZ_JQED01000015.1"/>
</dbReference>
<gene>
    <name evidence="3" type="ORF">ND2E_2585</name>
</gene>
<proteinExistence type="predicted"/>
<feature type="domain" description="TonB-dependent receptor plug" evidence="2">
    <location>
        <begin position="59"/>
        <end position="164"/>
    </location>
</feature>
<dbReference type="SUPFAM" id="SSF56935">
    <property type="entry name" value="Porins"/>
    <property type="match status" value="1"/>
</dbReference>
<evidence type="ECO:0000256" key="1">
    <source>
        <dbReference type="SAM" id="SignalP"/>
    </source>
</evidence>
<dbReference type="Pfam" id="PF07715">
    <property type="entry name" value="Plug"/>
    <property type="match status" value="1"/>
</dbReference>
<evidence type="ECO:0000313" key="4">
    <source>
        <dbReference type="Proteomes" id="UP000029843"/>
    </source>
</evidence>
<reference evidence="3 4" key="1">
    <citation type="submission" date="2014-08" db="EMBL/GenBank/DDBJ databases">
        <title>Genomic and Phenotypic Diversity of Colwellia psychrerythraea strains from Disparate Marine Basins.</title>
        <authorList>
            <person name="Techtmann S.M."/>
            <person name="Stelling S.C."/>
            <person name="Utturkar S.M."/>
            <person name="Alshibli N."/>
            <person name="Harris A."/>
            <person name="Brown S.D."/>
            <person name="Hazen T.C."/>
        </authorList>
    </citation>
    <scope>NUCLEOTIDE SEQUENCE [LARGE SCALE GENOMIC DNA]</scope>
    <source>
        <strain evidence="3 4">ND2E</strain>
    </source>
</reference>
<accession>A0A099KQX0</accession>
<dbReference type="PANTHER" id="PTHR40980:SF3">
    <property type="entry name" value="TONB-DEPENDENT RECEPTOR-LIKE BETA-BARREL DOMAIN-CONTAINING PROTEIN"/>
    <property type="match status" value="1"/>
</dbReference>
<dbReference type="NCBIfam" id="TIGR01782">
    <property type="entry name" value="TonB-Xanth-Caul"/>
    <property type="match status" value="1"/>
</dbReference>
<name>A0A099KQX0_COLPS</name>
<feature type="signal peptide" evidence="1">
    <location>
        <begin position="1"/>
        <end position="28"/>
    </location>
</feature>
<organism evidence="3 4">
    <name type="scientific">Colwellia psychrerythraea</name>
    <name type="common">Vibrio psychroerythus</name>
    <dbReference type="NCBI Taxonomy" id="28229"/>
    <lineage>
        <taxon>Bacteria</taxon>
        <taxon>Pseudomonadati</taxon>
        <taxon>Pseudomonadota</taxon>
        <taxon>Gammaproteobacteria</taxon>
        <taxon>Alteromonadales</taxon>
        <taxon>Colwelliaceae</taxon>
        <taxon>Colwellia</taxon>
    </lineage>
</organism>
<dbReference type="InterPro" id="IPR037066">
    <property type="entry name" value="Plug_dom_sf"/>
</dbReference>
<dbReference type="InterPro" id="IPR012910">
    <property type="entry name" value="Plug_dom"/>
</dbReference>
<keyword evidence="1" id="KW-0732">Signal</keyword>
<keyword evidence="3" id="KW-0675">Receptor</keyword>